<keyword evidence="3" id="KW-0378">Hydrolase</keyword>
<dbReference type="GeneID" id="57292736"/>
<sequence>MKNNLYYSSFESFNKKNINPRVISQAFSDLKLKSPLWWGSSTKETPASRDIKLFKENTIVFSHANTISADEMTHMGKLPPQGLVKFTQKSPKTYVINPISGASNLDPELTVDAYFLGYNGGNQLSAKPAYIDIPIQAAENSFLFTGSLTGCSVIVTKHNATTYRVYHDGRVNSSVLYDNVVMAFDFQDYQVAGTDEGLAMVYMRFHKDQWELILQRQQYEVMNGIPTPQQRIQDESVILLYPDDTFYQSRLEQFNQYRSHIHKELFNLAREINIDTENFRQGIYTGGDFSLDHQAILSWIELRNKIKQDLSIERVKIDIKIKNARDELIELQDKINKSNKVLPSEEDRIRIGELKETIELNKQLKEYYKQKYDVILSESASVERSWLWLQIKNHHGSAAVIKLDEPSIKSGIQSESVSNREKYTVLLNNDIWNDHGDFNQGIKHYREFSITNFDEGMSGSKMRELYIHGGLSAKERGALSQYIQIKDQSEYIENILNHTLKINTLFQNGGSIYQHLAPQDFYLPLMGDYEGGRCYPLVRAMSVALAQYDGVSSANALFNKLFIAAASPEEKSSIILRSSLQNLHFSTEAVGASSSIGLLNLKMIKKQLIKSNGTQMYALNTQSHSMLIGKKVDNGKIRYCFYDPNFGLYLFDDPKKLFKCLDNFLVKEKMAFKYDSLTEKSEPIFDLVAIDIEQMANVNIGAGIRVDDLVSSSELSEVILQRKETRAFIKSQNVLAKDRQIKSSLNILNAEQWGSRLELSLDKITQKFQLDEYWLPVFASAEKLENGRYQIQFTHKGNEEPSRWIETDDKTFFEFKEYFNKSIDSFSQHYTFNDLALQHEDTLGGGTETEHVDGLNSAIGIKALIEWAANRNRQSVASSNPSNLDTALKIHAYVSYTMMVHGAVNDISRVTRLVNVLWKEGSDVIKTEMNSFSSSILRTANEGVGAIFQGAMVGFDIYELANAENELQRTVIGTQLAFDSAALTTSIVGYGASLLGAETVAGVAMPLAVPLTGLGIGITELIKINERHAQEAIEVGVIFGRYKEHYQNAAIHYDEEKKLLMPSEGIVIKEVNFLDANFTLGSEYIYRGEKRTWVFKYSTLSDFQSKPRADINKNEAINIREAVGITQNKVAFDLNMSNTIVLPVIPQCYLRYEYTSLFGATTRGDYGFSVLRKLEENYQFYFDYLYCGLEYVMSNLKAEYVFTPVSIILDSTNKHLIVPTLPEPWHGYIEHSLIGAGAEYQISINHGSSLKLKQSLLATEQSTWIIDTSSIDGQKGQVIKINDDNIQIGNTVVYVDETAASSKILIMNSEHEIREVNFHNKKIDLVSINGKHWGPNMGSIEYFLHDLANKNELNKKYVIVNNYSVNEKNVGRAFYDVAARCMLYTNSSYKENESAILITTIKGVAYFYSQNENIIWSTNINNGDIYAKFNFYDLLGEDSSIERISIKNNTVIVELKNRKNSSEVNVVYSFEKSKLELVSISDDFRLMEKLNKLDVIIPPRKQKDFLNHDYLVNENYIRLSQDNKNTLSTIASSTKPSPKLASIVMIKDTNYLGFQSIYWLRTSDGVLIKPNLARPDDYDQKIMAEMSQTLYWFSTNPDELAYMNHRLANGEPFEHVLDLTYASFTNKWMLSGIEGQFRVANTKPTLLKIVGACFNRFDPLTDTWNWNPPADLILVGSLFDDNGGEVFFFYSKESDTIFRQEGLGQKDIDLKNPTAQRLSLRDIDTAFNWNGNILIIQKNGVVKQLNVNGSADIIAINKTWFENESFNWRNLNDFINEPNPITLFGLKGKDGKQFLPAWYFKGKVIVSESLPSEDTLHFLDFDSSEANGVIFDTKTKKLYQQTAISSVLLADMFDDNQSLKPSEHLPKPIELYPDVSLENARKIGGGLMLSSKEGQLIFHPLSKNEPLGSSFIIKGTNNDDILAPTQLKETKTLILSGGEGKDTYHLKLGDWQNYQTIIIDNQSQDLAIDHLVLPINVKGNSIFVNRFNDNLILTDSINQTSLVLHNVYGTNSLAHQHLMIHFDDGVFNISELANEVTVHRGAMYLSSYFEEKPQCNADLAYLAESCSQITQANNVSYQPNEKLGWNTSSSDIIPINTLQSQIH</sequence>
<dbReference type="Pfam" id="PF12920">
    <property type="entry name" value="TcdA_TcdB_pore"/>
    <property type="match status" value="1"/>
</dbReference>
<keyword evidence="3" id="KW-0645">Protease</keyword>
<dbReference type="RefSeq" id="WP_006659301.1">
    <property type="nucleotide sequence ID" value="NZ_ABXW01000049.1"/>
</dbReference>
<dbReference type="InterPro" id="IPR024769">
    <property type="entry name" value="TcdA/TcdB_pore_forming"/>
</dbReference>
<feature type="domain" description="TcdA/TcdB toxin pore forming" evidence="2">
    <location>
        <begin position="758"/>
        <end position="1416"/>
    </location>
</feature>
<feature type="coiled-coil region" evidence="1">
    <location>
        <begin position="314"/>
        <end position="341"/>
    </location>
</feature>
<evidence type="ECO:0000259" key="2">
    <source>
        <dbReference type="Pfam" id="PF12920"/>
    </source>
</evidence>
<name>B6XGD1_9GAMM</name>
<dbReference type="EMBL" id="ABXW01000049">
    <property type="protein sequence ID" value="EEB45547.1"/>
    <property type="molecule type" value="Genomic_DNA"/>
</dbReference>
<evidence type="ECO:0000313" key="3">
    <source>
        <dbReference type="EMBL" id="EEB45547.1"/>
    </source>
</evidence>
<protein>
    <submittedName>
        <fullName evidence="3">Cysteine protease domain, YopT-type</fullName>
    </submittedName>
</protein>
<gene>
    <name evidence="3" type="ORF">PROVALCAL_02362</name>
</gene>
<organism evidence="3 4">
    <name type="scientific">Providencia alcalifaciens DSM 30120</name>
    <dbReference type="NCBI Taxonomy" id="520999"/>
    <lineage>
        <taxon>Bacteria</taxon>
        <taxon>Pseudomonadati</taxon>
        <taxon>Pseudomonadota</taxon>
        <taxon>Gammaproteobacteria</taxon>
        <taxon>Enterobacterales</taxon>
        <taxon>Morganellaceae</taxon>
        <taxon>Providencia</taxon>
    </lineage>
</organism>
<dbReference type="eggNOG" id="COG5263">
    <property type="taxonomic scope" value="Bacteria"/>
</dbReference>
<comment type="caution">
    <text evidence="3">The sequence shown here is derived from an EMBL/GenBank/DDBJ whole genome shotgun (WGS) entry which is preliminary data.</text>
</comment>
<dbReference type="Proteomes" id="UP000003729">
    <property type="component" value="Unassembled WGS sequence"/>
</dbReference>
<evidence type="ECO:0000256" key="1">
    <source>
        <dbReference type="SAM" id="Coils"/>
    </source>
</evidence>
<reference evidence="3 4" key="2">
    <citation type="submission" date="2008-10" db="EMBL/GenBank/DDBJ databases">
        <authorList>
            <person name="Fulton L."/>
            <person name="Clifton S."/>
            <person name="Fulton B."/>
            <person name="Xu J."/>
            <person name="Minx P."/>
            <person name="Pepin K.H."/>
            <person name="Johnson M."/>
            <person name="Bhonagiri V."/>
            <person name="Nash W.E."/>
            <person name="Mardis E.R."/>
            <person name="Wilson R.K."/>
        </authorList>
    </citation>
    <scope>NUCLEOTIDE SEQUENCE [LARGE SCALE GENOMIC DNA]</scope>
    <source>
        <strain evidence="3 4">DSM 30120</strain>
    </source>
</reference>
<evidence type="ECO:0000313" key="4">
    <source>
        <dbReference type="Proteomes" id="UP000003729"/>
    </source>
</evidence>
<dbReference type="GO" id="GO:0006508">
    <property type="term" value="P:proteolysis"/>
    <property type="evidence" value="ECO:0007669"/>
    <property type="project" value="UniProtKB-KW"/>
</dbReference>
<proteinExistence type="predicted"/>
<keyword evidence="1" id="KW-0175">Coiled coil</keyword>
<reference evidence="3 4" key="1">
    <citation type="submission" date="2008-10" db="EMBL/GenBank/DDBJ databases">
        <title>Draft genome sequence of Providencia alcalifaciens (DSM 30120).</title>
        <authorList>
            <person name="Sudarsanam P."/>
            <person name="Ley R."/>
            <person name="Guruge J."/>
            <person name="Turnbaugh P.J."/>
            <person name="Mahowald M."/>
            <person name="Liep D."/>
            <person name="Gordon J."/>
        </authorList>
    </citation>
    <scope>NUCLEOTIDE SEQUENCE [LARGE SCALE GENOMIC DNA]</scope>
    <source>
        <strain evidence="3 4">DSM 30120</strain>
    </source>
</reference>
<dbReference type="CDD" id="cd20495">
    <property type="entry name" value="C58_PaToxP-like"/>
    <property type="match status" value="1"/>
</dbReference>
<dbReference type="GO" id="GO:0008233">
    <property type="term" value="F:peptidase activity"/>
    <property type="evidence" value="ECO:0007669"/>
    <property type="project" value="UniProtKB-KW"/>
</dbReference>
<accession>B6XGD1</accession>